<dbReference type="GO" id="GO:0016788">
    <property type="term" value="F:hydrolase activity, acting on ester bonds"/>
    <property type="evidence" value="ECO:0007669"/>
    <property type="project" value="UniProtKB-ARBA"/>
</dbReference>
<gene>
    <name evidence="3" type="ORF">PPSIR1_16365</name>
</gene>
<proteinExistence type="predicted"/>
<dbReference type="InterPro" id="IPR036514">
    <property type="entry name" value="SGNH_hydro_sf"/>
</dbReference>
<dbReference type="OrthoDB" id="9774579at2"/>
<keyword evidence="4" id="KW-1185">Reference proteome</keyword>
<dbReference type="EMBL" id="ABCS01000017">
    <property type="protein sequence ID" value="EDM79653.1"/>
    <property type="molecule type" value="Genomic_DNA"/>
</dbReference>
<keyword evidence="2" id="KW-1133">Transmembrane helix</keyword>
<dbReference type="RefSeq" id="WP_006971127.1">
    <property type="nucleotide sequence ID" value="NZ_ABCS01000017.1"/>
</dbReference>
<dbReference type="SUPFAM" id="SSF75011">
    <property type="entry name" value="3-carboxy-cis,cis-mucoante lactonizing enzyme"/>
    <property type="match status" value="1"/>
</dbReference>
<dbReference type="Proteomes" id="UP000005801">
    <property type="component" value="Unassembled WGS sequence"/>
</dbReference>
<dbReference type="AlphaFoldDB" id="A6G328"/>
<dbReference type="InterPro" id="IPR011042">
    <property type="entry name" value="6-blade_b-propeller_TolB-like"/>
</dbReference>
<evidence type="ECO:0000313" key="4">
    <source>
        <dbReference type="Proteomes" id="UP000005801"/>
    </source>
</evidence>
<comment type="caution">
    <text evidence="3">The sequence shown here is derived from an EMBL/GenBank/DDBJ whole genome shotgun (WGS) entry which is preliminary data.</text>
</comment>
<evidence type="ECO:0000313" key="3">
    <source>
        <dbReference type="EMBL" id="EDM79653.1"/>
    </source>
</evidence>
<keyword evidence="2" id="KW-0472">Membrane</keyword>
<feature type="transmembrane region" description="Helical" evidence="2">
    <location>
        <begin position="26"/>
        <end position="46"/>
    </location>
</feature>
<evidence type="ECO:0000256" key="2">
    <source>
        <dbReference type="SAM" id="Phobius"/>
    </source>
</evidence>
<organism evidence="3 4">
    <name type="scientific">Plesiocystis pacifica SIR-1</name>
    <dbReference type="NCBI Taxonomy" id="391625"/>
    <lineage>
        <taxon>Bacteria</taxon>
        <taxon>Pseudomonadati</taxon>
        <taxon>Myxococcota</taxon>
        <taxon>Polyangia</taxon>
        <taxon>Nannocystales</taxon>
        <taxon>Nannocystaceae</taxon>
        <taxon>Plesiocystis</taxon>
    </lineage>
</organism>
<reference evidence="3 4" key="1">
    <citation type="submission" date="2007-06" db="EMBL/GenBank/DDBJ databases">
        <authorList>
            <person name="Shimkets L."/>
            <person name="Ferriera S."/>
            <person name="Johnson J."/>
            <person name="Kravitz S."/>
            <person name="Beeson K."/>
            <person name="Sutton G."/>
            <person name="Rogers Y.-H."/>
            <person name="Friedman R."/>
            <person name="Frazier M."/>
            <person name="Venter J.C."/>
        </authorList>
    </citation>
    <scope>NUCLEOTIDE SEQUENCE [LARGE SCALE GENOMIC DNA]</scope>
    <source>
        <strain evidence="3 4">SIR-1</strain>
    </source>
</reference>
<keyword evidence="2" id="KW-0812">Transmembrane</keyword>
<name>A6G328_9BACT</name>
<feature type="compositionally biased region" description="Acidic residues" evidence="1">
    <location>
        <begin position="1189"/>
        <end position="1199"/>
    </location>
</feature>
<dbReference type="STRING" id="391625.PPSIR1_16365"/>
<protein>
    <submittedName>
        <fullName evidence="3">Uncharacterized protein</fullName>
    </submittedName>
</protein>
<dbReference type="Gene3D" id="3.40.50.1110">
    <property type="entry name" value="SGNH hydrolase"/>
    <property type="match status" value="1"/>
</dbReference>
<accession>A6G328</accession>
<feature type="region of interest" description="Disordered" evidence="1">
    <location>
        <begin position="1173"/>
        <end position="1199"/>
    </location>
</feature>
<dbReference type="Gene3D" id="2.120.10.30">
    <property type="entry name" value="TolB, C-terminal domain"/>
    <property type="match status" value="1"/>
</dbReference>
<evidence type="ECO:0000256" key="1">
    <source>
        <dbReference type="SAM" id="MobiDB-lite"/>
    </source>
</evidence>
<sequence length="1199" mass="130160">MQDARDTTDADAPADPKLVAPWPRQLLVGLVALVLFAELLLTGSAGPAVEAPRLDSAEDVRGRIAALSEADASRRWLLLGDSVLVGDTGQRELATWDEHRILDYLRREAALTEDVAFDQVALDGMLPVDMLAVVEALDARDPGGEVGLVVELSPRHFSPSYAEQRAFSRPFLAELSSGEGAGEAGEGGLLETIGRSRDRALSALRPWIPVYRHRERFAWARAGLEPSVEAEAEASEAGEGEVDRLEALARLGVHYGDLAVEAEAEQAAAVRAIADRCRARGRHLVFVATPVEDAFWAAHLSEAEQGAYLAAVDALVDVDGEGVELLPFDHPMFASELFWDHVHLRPEGNRLWATNLLHQLGVGLERSPDPRSLIARDGGSTSLVARIETGYADGAAWQARFRGVRGLAVAPEGRWVVIADAENHVLRELRGDLRVVRTLAGEPEVSARARARERLLEGHEGNEALEPEPPLGMGPLLHRPAAPAILGDAAYFGDDDGRVLRRVVDGRLETLLRLPGGVRARSMKAHDGRLFALGSRGQRQQLIAIEVEGLEALEPAADASAKVRPRPGATQVLLQTDSSAPLSAFALSPTGDLYLAGKDGRIWRLPQGASRTERLDLAAAVRAFEAELASPLELVYANTADRVFPQIKGKHFPFSVDEVHLSQVVELIYVERYGGLLIQDRTPHRQKGKYANPITERVHLRYLDLDEGLIYPWLEPRVAATGYYHHNKGTLGYSSAFHEGFMALDPSSASLYYLESGRSRLVRMGDGLLGVAKISSVDTGKPRDLFGVSAGERTFARFSPDRFVDAGAEPVPREGPYQVLMLGSSMLAMADIDTQYSMGRRLAERLEHVLSTRDRVALDTYMRTFPGGVATKQVEFATNFYDAGGRPDVLVFETNSSIFLAEDATEAQMQAVLDDMVALAARWDSLLLILDTAPYMIRNRDGLRPVLPRIQRFHALARARGVEVVEVGDAILDRHLEVVPFSNASVLGVHPAAWALDAVGDQLAATIAPKVRAHLRDTEDGSLRTPAWRLDAPPVAVEAGTRLLEAFSLPPGVEPEQWGPRLPSLPEGTVQTELSAGRLRAFVDLGQLERAGYEGALEGADAHARVAVAVIYEHAYRRRDGAVTAQIEIGRFSGYDEYGLGVREGAKVVYAVDWDHDALATALAAMVAHDGPFDALAKPQPEPESGETGADETDTGEAG</sequence>